<feature type="active site" description="Proton acceptor" evidence="11 13">
    <location>
        <position position="324"/>
    </location>
</feature>
<feature type="binding site" evidence="11 14">
    <location>
        <position position="125"/>
    </location>
    <ligand>
        <name>NAD(+)</name>
        <dbReference type="ChEBI" id="CHEBI:57540"/>
    </ligand>
</feature>
<comment type="pathway">
    <text evidence="1 11">Amino-acid biosynthesis; L-histidine biosynthesis; L-histidine from 5-phospho-alpha-D-ribose 1-diphosphate: step 9/9.</text>
</comment>
<evidence type="ECO:0000256" key="12">
    <source>
        <dbReference type="PIRNR" id="PIRNR000099"/>
    </source>
</evidence>
<dbReference type="AlphaFoldDB" id="A0A5J5IHF4"/>
<dbReference type="NCBIfam" id="TIGR00069">
    <property type="entry name" value="hisD"/>
    <property type="match status" value="1"/>
</dbReference>
<feature type="binding site" evidence="11 14">
    <location>
        <position position="210"/>
    </location>
    <ligand>
        <name>NAD(+)</name>
        <dbReference type="ChEBI" id="CHEBI:57540"/>
    </ligand>
</feature>
<feature type="binding site" evidence="11 16">
    <location>
        <position position="357"/>
    </location>
    <ligand>
        <name>Zn(2+)</name>
        <dbReference type="ChEBI" id="CHEBI:29105"/>
    </ligand>
</feature>
<evidence type="ECO:0000256" key="5">
    <source>
        <dbReference type="ARBA" id="ARBA00022723"/>
    </source>
</evidence>
<gene>
    <name evidence="11 18" type="primary">hisD</name>
    <name evidence="18" type="ORF">FW778_00075</name>
</gene>
<feature type="binding site" evidence="11 16">
    <location>
        <position position="259"/>
    </location>
    <ligand>
        <name>Zn(2+)</name>
        <dbReference type="ChEBI" id="CHEBI:29105"/>
    </ligand>
</feature>
<keyword evidence="6 11" id="KW-0862">Zinc</keyword>
<dbReference type="GO" id="GO:0051287">
    <property type="term" value="F:NAD binding"/>
    <property type="evidence" value="ECO:0007669"/>
    <property type="project" value="InterPro"/>
</dbReference>
<dbReference type="RefSeq" id="WP_150412544.1">
    <property type="nucleotide sequence ID" value="NZ_VYQF01000001.1"/>
</dbReference>
<dbReference type="Proteomes" id="UP000326903">
    <property type="component" value="Unassembled WGS sequence"/>
</dbReference>
<dbReference type="InterPro" id="IPR012131">
    <property type="entry name" value="Hstdl_DH"/>
</dbReference>
<dbReference type="PIRSF" id="PIRSF000099">
    <property type="entry name" value="Histidinol_dh"/>
    <property type="match status" value="1"/>
</dbReference>
<evidence type="ECO:0000256" key="13">
    <source>
        <dbReference type="PIRSR" id="PIRSR000099-1"/>
    </source>
</evidence>
<feature type="binding site" evidence="11 14">
    <location>
        <position position="187"/>
    </location>
    <ligand>
        <name>NAD(+)</name>
        <dbReference type="ChEBI" id="CHEBI:57540"/>
    </ligand>
</feature>
<evidence type="ECO:0000256" key="6">
    <source>
        <dbReference type="ARBA" id="ARBA00022833"/>
    </source>
</evidence>
<evidence type="ECO:0000256" key="10">
    <source>
        <dbReference type="ARBA" id="ARBA00049489"/>
    </source>
</evidence>
<name>A0A5J5IHF4_9BACT</name>
<dbReference type="GO" id="GO:0000105">
    <property type="term" value="P:L-histidine biosynthetic process"/>
    <property type="evidence" value="ECO:0007669"/>
    <property type="project" value="UniProtKB-UniRule"/>
</dbReference>
<dbReference type="UniPathway" id="UPA00031">
    <property type="reaction ID" value="UER00014"/>
</dbReference>
<evidence type="ECO:0000256" key="3">
    <source>
        <dbReference type="ARBA" id="ARBA00012965"/>
    </source>
</evidence>
<evidence type="ECO:0000256" key="16">
    <source>
        <dbReference type="PIRSR" id="PIRSR000099-4"/>
    </source>
</evidence>
<feature type="binding site" evidence="11 15">
    <location>
        <position position="234"/>
    </location>
    <ligand>
        <name>substrate</name>
    </ligand>
</feature>
<protein>
    <recommendedName>
        <fullName evidence="3 11">Histidinol dehydrogenase</fullName>
        <shortName evidence="11">HDH</shortName>
        <ecNumber evidence="3 11">1.1.1.23</ecNumber>
    </recommendedName>
</protein>
<comment type="caution">
    <text evidence="18">The sequence shown here is derived from an EMBL/GenBank/DDBJ whole genome shotgun (WGS) entry which is preliminary data.</text>
</comment>
<evidence type="ECO:0000256" key="15">
    <source>
        <dbReference type="PIRSR" id="PIRSR000099-3"/>
    </source>
</evidence>
<keyword evidence="7 11" id="KW-0560">Oxidoreductase</keyword>
<keyword evidence="19" id="KW-1185">Reference proteome</keyword>
<dbReference type="GO" id="GO:0008270">
    <property type="term" value="F:zinc ion binding"/>
    <property type="evidence" value="ECO:0007669"/>
    <property type="project" value="UniProtKB-UniRule"/>
</dbReference>
<feature type="active site" description="Proton acceptor" evidence="11 13">
    <location>
        <position position="323"/>
    </location>
</feature>
<evidence type="ECO:0000256" key="1">
    <source>
        <dbReference type="ARBA" id="ARBA00004940"/>
    </source>
</evidence>
<comment type="catalytic activity">
    <reaction evidence="10 11">
        <text>L-histidinol + 2 NAD(+) + H2O = L-histidine + 2 NADH + 3 H(+)</text>
        <dbReference type="Rhea" id="RHEA:20641"/>
        <dbReference type="ChEBI" id="CHEBI:15377"/>
        <dbReference type="ChEBI" id="CHEBI:15378"/>
        <dbReference type="ChEBI" id="CHEBI:57540"/>
        <dbReference type="ChEBI" id="CHEBI:57595"/>
        <dbReference type="ChEBI" id="CHEBI:57699"/>
        <dbReference type="ChEBI" id="CHEBI:57945"/>
        <dbReference type="EC" id="1.1.1.23"/>
    </reaction>
</comment>
<evidence type="ECO:0000313" key="19">
    <source>
        <dbReference type="Proteomes" id="UP000326903"/>
    </source>
</evidence>
<feature type="binding site" evidence="11 16">
    <location>
        <position position="416"/>
    </location>
    <ligand>
        <name>Zn(2+)</name>
        <dbReference type="ChEBI" id="CHEBI:29105"/>
    </ligand>
</feature>
<reference evidence="18 19" key="1">
    <citation type="submission" date="2019-09" db="EMBL/GenBank/DDBJ databases">
        <title>Draft genome sequence of Ginsengibacter sp. BR5-29.</title>
        <authorList>
            <person name="Im W.-T."/>
        </authorList>
    </citation>
    <scope>NUCLEOTIDE SEQUENCE [LARGE SCALE GENOMIC DNA]</scope>
    <source>
        <strain evidence="18 19">BR5-29</strain>
    </source>
</reference>
<proteinExistence type="inferred from homology"/>
<dbReference type="InterPro" id="IPR016161">
    <property type="entry name" value="Ald_DH/histidinol_DH"/>
</dbReference>
<dbReference type="SUPFAM" id="SSF53720">
    <property type="entry name" value="ALDH-like"/>
    <property type="match status" value="1"/>
</dbReference>
<evidence type="ECO:0000256" key="2">
    <source>
        <dbReference type="ARBA" id="ARBA00010178"/>
    </source>
</evidence>
<sequence length="432" mass="46986">MNTLIINPSPSQWADLIKRPVINAENLEETVAGIINTVKQNGDEAVKNYSLQFHGFAPDNLWVSKDEIKDASKSINKDLKKAIHLAKDNIEKFHQHQIEKVKKITTVSGVTCWRKSIPIENVGLYIPGGSAPLFSTLLMLSIPAKIAGCKNIIVTTPAQNDGNVNDAILYVANILGLDKIYKGGGAQAIAALAYGTLTIKKVDKIFGPGNQYVTCAKKLVSADGIAIDMLAGPSELAVYADDTCVPEFVAADLLSQAEHGPDSQVILVTTNKKIIENIIDKIHQQLPSLSRKDIIEQSFLNRRFIVIEKEEEAFNFLNDYAPEHLIIASKKAEQLADYVKNAGSVFLGNLSPESAGDYASGTNHSLPTNGTARVQAGVSVDSFVKKITFQKINKKGIKNIGNAIEKMAEAEGLEAHKNAVSIRLKKSVNEKF</sequence>
<feature type="binding site" evidence="11 15">
    <location>
        <position position="411"/>
    </location>
    <ligand>
        <name>substrate</name>
    </ligand>
</feature>
<feature type="binding site" evidence="11 15">
    <location>
        <position position="357"/>
    </location>
    <ligand>
        <name>substrate</name>
    </ligand>
</feature>
<evidence type="ECO:0000256" key="7">
    <source>
        <dbReference type="ARBA" id="ARBA00023002"/>
    </source>
</evidence>
<dbReference type="FunFam" id="3.40.50.1980:FF:000001">
    <property type="entry name" value="Histidinol dehydrogenase"/>
    <property type="match status" value="1"/>
</dbReference>
<dbReference type="Pfam" id="PF00815">
    <property type="entry name" value="Histidinol_dh"/>
    <property type="match status" value="1"/>
</dbReference>
<evidence type="ECO:0000256" key="9">
    <source>
        <dbReference type="ARBA" id="ARBA00023102"/>
    </source>
</evidence>
<evidence type="ECO:0000256" key="14">
    <source>
        <dbReference type="PIRSR" id="PIRSR000099-2"/>
    </source>
</evidence>
<keyword evidence="8 11" id="KW-0520">NAD</keyword>
<keyword evidence="4 11" id="KW-0028">Amino-acid biosynthesis</keyword>
<evidence type="ECO:0000256" key="17">
    <source>
        <dbReference type="RuleBase" id="RU004175"/>
    </source>
</evidence>
<accession>A0A5J5IHF4</accession>
<organism evidence="18 19">
    <name type="scientific">Ginsengibacter hankyongi</name>
    <dbReference type="NCBI Taxonomy" id="2607284"/>
    <lineage>
        <taxon>Bacteria</taxon>
        <taxon>Pseudomonadati</taxon>
        <taxon>Bacteroidota</taxon>
        <taxon>Chitinophagia</taxon>
        <taxon>Chitinophagales</taxon>
        <taxon>Chitinophagaceae</taxon>
        <taxon>Ginsengibacter</taxon>
    </lineage>
</organism>
<keyword evidence="9 11" id="KW-0368">Histidine biosynthesis</keyword>
<feature type="binding site" evidence="11 15">
    <location>
        <position position="256"/>
    </location>
    <ligand>
        <name>substrate</name>
    </ligand>
</feature>
<dbReference type="CDD" id="cd06572">
    <property type="entry name" value="Histidinol_dh"/>
    <property type="match status" value="1"/>
</dbReference>
<dbReference type="PRINTS" id="PR00083">
    <property type="entry name" value="HOLDHDRGNASE"/>
</dbReference>
<evidence type="ECO:0000256" key="4">
    <source>
        <dbReference type="ARBA" id="ARBA00022605"/>
    </source>
</evidence>
<dbReference type="PROSITE" id="PS00611">
    <property type="entry name" value="HISOL_DEHYDROGENASE"/>
    <property type="match status" value="1"/>
</dbReference>
<dbReference type="Gene3D" id="3.40.50.1980">
    <property type="entry name" value="Nitrogenase molybdenum iron protein domain"/>
    <property type="match status" value="2"/>
</dbReference>
<dbReference type="InterPro" id="IPR001692">
    <property type="entry name" value="Histidinol_DH_CS"/>
</dbReference>
<dbReference type="GO" id="GO:0004399">
    <property type="term" value="F:histidinol dehydrogenase activity"/>
    <property type="evidence" value="ECO:0007669"/>
    <property type="project" value="UniProtKB-UniRule"/>
</dbReference>
<dbReference type="GO" id="GO:0005829">
    <property type="term" value="C:cytosol"/>
    <property type="evidence" value="ECO:0007669"/>
    <property type="project" value="TreeGrafter"/>
</dbReference>
<feature type="binding site" evidence="11 15">
    <location>
        <position position="324"/>
    </location>
    <ligand>
        <name>substrate</name>
    </ligand>
</feature>
<dbReference type="Gene3D" id="1.20.5.1300">
    <property type="match status" value="1"/>
</dbReference>
<keyword evidence="5 11" id="KW-0479">Metal-binding</keyword>
<feature type="binding site" evidence="11 15">
    <location>
        <position position="259"/>
    </location>
    <ligand>
        <name>substrate</name>
    </ligand>
</feature>
<dbReference type="PANTHER" id="PTHR21256:SF2">
    <property type="entry name" value="HISTIDINE BIOSYNTHESIS TRIFUNCTIONAL PROTEIN"/>
    <property type="match status" value="1"/>
</dbReference>
<dbReference type="PANTHER" id="PTHR21256">
    <property type="entry name" value="HISTIDINOL DEHYDROGENASE HDH"/>
    <property type="match status" value="1"/>
</dbReference>
<comment type="similarity">
    <text evidence="2 11 12 17">Belongs to the histidinol dehydrogenase family.</text>
</comment>
<dbReference type="FunFam" id="1.20.5.1300:FF:000002">
    <property type="entry name" value="Histidinol dehydrogenase, chloroplastic"/>
    <property type="match status" value="1"/>
</dbReference>
<dbReference type="FunFam" id="3.40.50.1980:FF:000026">
    <property type="entry name" value="Histidinol dehydrogenase"/>
    <property type="match status" value="1"/>
</dbReference>
<evidence type="ECO:0000313" key="18">
    <source>
        <dbReference type="EMBL" id="KAA9040485.1"/>
    </source>
</evidence>
<dbReference type="InterPro" id="IPR022695">
    <property type="entry name" value="Histidinol_DH_monofunct"/>
</dbReference>
<dbReference type="EMBL" id="VYQF01000001">
    <property type="protein sequence ID" value="KAA9040485.1"/>
    <property type="molecule type" value="Genomic_DNA"/>
</dbReference>
<evidence type="ECO:0000256" key="11">
    <source>
        <dbReference type="HAMAP-Rule" id="MF_01024"/>
    </source>
</evidence>
<feature type="binding site" evidence="11 16">
    <location>
        <position position="256"/>
    </location>
    <ligand>
        <name>Zn(2+)</name>
        <dbReference type="ChEBI" id="CHEBI:29105"/>
    </ligand>
</feature>
<feature type="binding site" evidence="11 15">
    <location>
        <position position="416"/>
    </location>
    <ligand>
        <name>substrate</name>
    </ligand>
</feature>
<evidence type="ECO:0000256" key="8">
    <source>
        <dbReference type="ARBA" id="ARBA00023027"/>
    </source>
</evidence>
<comment type="cofactor">
    <cofactor evidence="11 16">
        <name>Zn(2+)</name>
        <dbReference type="ChEBI" id="CHEBI:29105"/>
    </cofactor>
    <text evidence="11 16">Binds 1 zinc ion per subunit.</text>
</comment>
<dbReference type="EC" id="1.1.1.23" evidence="3 11"/>
<comment type="function">
    <text evidence="11">Catalyzes the sequential NAD-dependent oxidations of L-histidinol to L-histidinaldehyde and then to L-histidine.</text>
</comment>
<dbReference type="HAMAP" id="MF_01024">
    <property type="entry name" value="HisD"/>
    <property type="match status" value="1"/>
</dbReference>